<organism evidence="1 2">
    <name type="scientific">Nepenthes gracilis</name>
    <name type="common">Slender pitcher plant</name>
    <dbReference type="NCBI Taxonomy" id="150966"/>
    <lineage>
        <taxon>Eukaryota</taxon>
        <taxon>Viridiplantae</taxon>
        <taxon>Streptophyta</taxon>
        <taxon>Embryophyta</taxon>
        <taxon>Tracheophyta</taxon>
        <taxon>Spermatophyta</taxon>
        <taxon>Magnoliopsida</taxon>
        <taxon>eudicotyledons</taxon>
        <taxon>Gunneridae</taxon>
        <taxon>Pentapetalae</taxon>
        <taxon>Caryophyllales</taxon>
        <taxon>Nepenthaceae</taxon>
        <taxon>Nepenthes</taxon>
    </lineage>
</organism>
<dbReference type="Proteomes" id="UP001279734">
    <property type="component" value="Unassembled WGS sequence"/>
</dbReference>
<sequence>MPISVVPFHRKERSLLVVFWCCSDVERRCVMLNTLLAFADDALLICEGARSSWSFDTWAAAVGAASAPLLRIPWLLHPLMMISVGAGSLLPEMWRTRCL</sequence>
<accession>A0AAD3TM09</accession>
<name>A0AAD3TM09_NEPGR</name>
<dbReference type="AlphaFoldDB" id="A0AAD3TM09"/>
<proteinExistence type="predicted"/>
<dbReference type="EMBL" id="BSYO01000044">
    <property type="protein sequence ID" value="GMH31912.1"/>
    <property type="molecule type" value="Genomic_DNA"/>
</dbReference>
<evidence type="ECO:0000313" key="1">
    <source>
        <dbReference type="EMBL" id="GMH31912.1"/>
    </source>
</evidence>
<comment type="caution">
    <text evidence="1">The sequence shown here is derived from an EMBL/GenBank/DDBJ whole genome shotgun (WGS) entry which is preliminary data.</text>
</comment>
<gene>
    <name evidence="1" type="ORF">Nepgr_033756</name>
</gene>
<evidence type="ECO:0000313" key="2">
    <source>
        <dbReference type="Proteomes" id="UP001279734"/>
    </source>
</evidence>
<reference evidence="1" key="1">
    <citation type="submission" date="2023-05" db="EMBL/GenBank/DDBJ databases">
        <title>Nepenthes gracilis genome sequencing.</title>
        <authorList>
            <person name="Fukushima K."/>
        </authorList>
    </citation>
    <scope>NUCLEOTIDE SEQUENCE</scope>
    <source>
        <strain evidence="1">SING2019-196</strain>
    </source>
</reference>
<keyword evidence="2" id="KW-1185">Reference proteome</keyword>
<protein>
    <submittedName>
        <fullName evidence="1">Uncharacterized protein</fullName>
    </submittedName>
</protein>